<evidence type="ECO:0000256" key="1">
    <source>
        <dbReference type="ARBA" id="ARBA00023054"/>
    </source>
</evidence>
<dbReference type="PANTHER" id="PTHR16306:SF0">
    <property type="entry name" value="TRANSLIN-ASSOCIATED FACTOR X-INTERACTING PROTEIN 1"/>
    <property type="match status" value="1"/>
</dbReference>
<feature type="domain" description="Translin-associated factor X-interacting protein 1 N-terminal" evidence="4">
    <location>
        <begin position="90"/>
        <end position="196"/>
    </location>
</feature>
<feature type="coiled-coil region" evidence="2">
    <location>
        <begin position="198"/>
        <end position="232"/>
    </location>
</feature>
<dbReference type="PANTHER" id="PTHR16306">
    <property type="entry name" value="TRANSLIN-ASSOCIATED FACTOR X-INTERACTING PROTEIN 1"/>
    <property type="match status" value="1"/>
</dbReference>
<dbReference type="AlphaFoldDB" id="A0A3L6KV70"/>
<dbReference type="GO" id="GO:0005737">
    <property type="term" value="C:cytoplasm"/>
    <property type="evidence" value="ECO:0007669"/>
    <property type="project" value="TreeGrafter"/>
</dbReference>
<name>A0A3L6KV70_9TRYP</name>
<keyword evidence="1 2" id="KW-0175">Coiled coil</keyword>
<feature type="region of interest" description="Disordered" evidence="3">
    <location>
        <begin position="318"/>
        <end position="339"/>
    </location>
</feature>
<evidence type="ECO:0000313" key="5">
    <source>
        <dbReference type="EMBL" id="RHW68294.1"/>
    </source>
</evidence>
<evidence type="ECO:0000313" key="6">
    <source>
        <dbReference type="Proteomes" id="UP000266743"/>
    </source>
</evidence>
<dbReference type="InterPro" id="IPR032755">
    <property type="entry name" value="TSNAXIP1_N"/>
</dbReference>
<reference evidence="5 6" key="1">
    <citation type="submission" date="2018-09" db="EMBL/GenBank/DDBJ databases">
        <title>whole genome sequence of T. equiperdum IVM-t1 strain.</title>
        <authorList>
            <person name="Suganuma K."/>
        </authorList>
    </citation>
    <scope>NUCLEOTIDE SEQUENCE [LARGE SCALE GENOMIC DNA]</scope>
    <source>
        <strain evidence="5 6">IVM-t1</strain>
    </source>
</reference>
<evidence type="ECO:0000256" key="2">
    <source>
        <dbReference type="SAM" id="Coils"/>
    </source>
</evidence>
<accession>A0A3L6KV70</accession>
<dbReference type="EMBL" id="QSBY01000011">
    <property type="protein sequence ID" value="RHW68294.1"/>
    <property type="molecule type" value="Genomic_DNA"/>
</dbReference>
<dbReference type="Pfam" id="PF15739">
    <property type="entry name" value="TSNAXIP1_N"/>
    <property type="match status" value="1"/>
</dbReference>
<protein>
    <recommendedName>
        <fullName evidence="4">Translin-associated factor X-interacting protein 1 N-terminal domain-containing protein</fullName>
    </recommendedName>
</protein>
<evidence type="ECO:0000259" key="4">
    <source>
        <dbReference type="Pfam" id="PF15739"/>
    </source>
</evidence>
<evidence type="ECO:0000256" key="3">
    <source>
        <dbReference type="SAM" id="MobiDB-lite"/>
    </source>
</evidence>
<comment type="caution">
    <text evidence="5">The sequence shown here is derived from an EMBL/GenBank/DDBJ whole genome shotgun (WGS) entry which is preliminary data.</text>
</comment>
<feature type="region of interest" description="Disordered" evidence="3">
    <location>
        <begin position="380"/>
        <end position="399"/>
    </location>
</feature>
<gene>
    <name evidence="5" type="ORF">DPX39_110013700</name>
</gene>
<dbReference type="Proteomes" id="UP000266743">
    <property type="component" value="Chromosome 11"/>
</dbReference>
<proteinExistence type="predicted"/>
<organism evidence="5 6">
    <name type="scientific">Trypanosoma brucei equiperdum</name>
    <dbReference type="NCBI Taxonomy" id="630700"/>
    <lineage>
        <taxon>Eukaryota</taxon>
        <taxon>Discoba</taxon>
        <taxon>Euglenozoa</taxon>
        <taxon>Kinetoplastea</taxon>
        <taxon>Metakinetoplastina</taxon>
        <taxon>Trypanosomatida</taxon>
        <taxon>Trypanosomatidae</taxon>
        <taxon>Trypanosoma</taxon>
    </lineage>
</organism>
<sequence>MPHKEAEVGTLGFKTPARRSRCIGDQGFHSATKPWVSPHSLVKVSPRLRVPSTSRLPALAEAPVFPRALVPSKALGPVAISKAPLAAQLEAFVRREYKIYSTGNRDCTHVDTLHIVREAFSVFLEHFSEYREVLSLIRDEYEAAFQELLSEVKRLRAVELETSSDRSVHAMEMLKQREAFKSIVSNHYAQLQATEGIVHSLRDQITSYEESNETLRAQLKKAKEETREATDTSKLLTKSMIEEAARNSQLLAARTANEREIGRLKVQVDMVREELKDVESRYTALLEKTLCTGGPDTIFKGKDVRAKKKLDQECEQEAKKKLEESEENARQKASEEEERRNRDNAYFALINERIDELLLEREQLKQQLADALASRCASACGSGGGGRPASTSRARRFSADPGALENDRRLVEGDATYSRLIAAWLREEQMTGAELDRLDVLIPPGASEDHPFGFLKATLPVRNRYLKREDTIDMLNSWWGFRRNSFDSSIKHHFICWLQKTTGSESGAQELGVNIVHVCEHNIYDPDCRAFLLIFRECVPEDVVHAWTKDIAYFEELCRESMSAHRFVRCSVLYDKLRNKLQEKTYLNMLELRLYLWRNSDANGMISVDFLFRKDSRFLYLLKKQLLREVEEFTLRVVEAIRSVALDADTVKLQDVVNALSAQDPGIPQGTLRRLVAEATQLTSMDVATCGVDFTVRLRPLIYRFRSAVLLRRVTPPVDTSQLNPNIFDAKAIVEEAEEV</sequence>